<keyword evidence="3" id="KW-1185">Reference proteome</keyword>
<evidence type="ECO:0000256" key="1">
    <source>
        <dbReference type="SAM" id="MobiDB-lite"/>
    </source>
</evidence>
<proteinExistence type="predicted"/>
<reference evidence="2 3" key="1">
    <citation type="submission" date="2020-07" db="EMBL/GenBank/DDBJ databases">
        <title>Sequencing the genomes of 1000 actinobacteria strains.</title>
        <authorList>
            <person name="Klenk H.-P."/>
        </authorList>
    </citation>
    <scope>NUCLEOTIDE SEQUENCE [LARGE SCALE GENOMIC DNA]</scope>
    <source>
        <strain evidence="2 3">DSM 24552</strain>
    </source>
</reference>
<feature type="region of interest" description="Disordered" evidence="1">
    <location>
        <begin position="83"/>
        <end position="105"/>
    </location>
</feature>
<dbReference type="RefSeq" id="WP_179516938.1">
    <property type="nucleotide sequence ID" value="NZ_JACCAC010000001.1"/>
</dbReference>
<organism evidence="2 3">
    <name type="scientific">Nocardioides perillae</name>
    <dbReference type="NCBI Taxonomy" id="1119534"/>
    <lineage>
        <taxon>Bacteria</taxon>
        <taxon>Bacillati</taxon>
        <taxon>Actinomycetota</taxon>
        <taxon>Actinomycetes</taxon>
        <taxon>Propionibacteriales</taxon>
        <taxon>Nocardioidaceae</taxon>
        <taxon>Nocardioides</taxon>
    </lineage>
</organism>
<dbReference type="Proteomes" id="UP000544110">
    <property type="component" value="Unassembled WGS sequence"/>
</dbReference>
<protein>
    <submittedName>
        <fullName evidence="2">Uncharacterized protein</fullName>
    </submittedName>
</protein>
<name>A0A7Y9RS56_9ACTN</name>
<gene>
    <name evidence="2" type="ORF">BJ989_000590</name>
</gene>
<evidence type="ECO:0000313" key="2">
    <source>
        <dbReference type="EMBL" id="NYG54286.1"/>
    </source>
</evidence>
<accession>A0A7Y9RS56</accession>
<comment type="caution">
    <text evidence="2">The sequence shown here is derived from an EMBL/GenBank/DDBJ whole genome shotgun (WGS) entry which is preliminary data.</text>
</comment>
<evidence type="ECO:0000313" key="3">
    <source>
        <dbReference type="Proteomes" id="UP000544110"/>
    </source>
</evidence>
<dbReference type="EMBL" id="JACCAC010000001">
    <property type="protein sequence ID" value="NYG54286.1"/>
    <property type="molecule type" value="Genomic_DNA"/>
</dbReference>
<sequence length="105" mass="10752">MPTHALPDPTHGAVLLDPRGGGRALRATWHLDRTDESGRADPLVVLSLWRDNVCAGSFRLTPAEVPGLVALLAGGLDALERRSGPVRTDATTGGPASDAGHAAAG</sequence>
<dbReference type="AlphaFoldDB" id="A0A7Y9RS56"/>